<dbReference type="AlphaFoldDB" id="A0A1W5T0X3"/>
<feature type="domain" description="GIY-YIG" evidence="5">
    <location>
        <begin position="90"/>
        <end position="178"/>
    </location>
</feature>
<proteinExistence type="predicted"/>
<keyword evidence="6" id="KW-0496">Mitochondrion</keyword>
<dbReference type="SUPFAM" id="SSF64496">
    <property type="entry name" value="DNA-binding domain of intron-encoded endonucleases"/>
    <property type="match status" value="1"/>
</dbReference>
<dbReference type="GO" id="GO:0003677">
    <property type="term" value="F:DNA binding"/>
    <property type="evidence" value="ECO:0007669"/>
    <property type="project" value="InterPro"/>
</dbReference>
<dbReference type="GO" id="GO:0016787">
    <property type="term" value="F:hydrolase activity"/>
    <property type="evidence" value="ECO:0007669"/>
    <property type="project" value="UniProtKB-KW"/>
</dbReference>
<gene>
    <name evidence="6" type="primary">orf427</name>
</gene>
<accession>A0A1W5T0X3</accession>
<geneLocation type="mitochondrion" evidence="6"/>
<dbReference type="GO" id="GO:0004519">
    <property type="term" value="F:endonuclease activity"/>
    <property type="evidence" value="ECO:0007669"/>
    <property type="project" value="UniProtKB-KW"/>
</dbReference>
<dbReference type="InterPro" id="IPR006350">
    <property type="entry name" value="Intron_endoG1"/>
</dbReference>
<dbReference type="PROSITE" id="PS50164">
    <property type="entry name" value="GIY_YIG"/>
    <property type="match status" value="1"/>
</dbReference>
<dbReference type="CDD" id="cd10445">
    <property type="entry name" value="GIY-YIG_bI1_like"/>
    <property type="match status" value="1"/>
</dbReference>
<dbReference type="InterPro" id="IPR003647">
    <property type="entry name" value="Intron_nuc_1_rpt"/>
</dbReference>
<organism evidence="6">
    <name type="scientific">Ophiocordyceps sinensis</name>
    <dbReference type="NCBI Taxonomy" id="72228"/>
    <lineage>
        <taxon>Eukaryota</taxon>
        <taxon>Fungi</taxon>
        <taxon>Dikarya</taxon>
        <taxon>Ascomycota</taxon>
        <taxon>Pezizomycotina</taxon>
        <taxon>Sordariomycetes</taxon>
        <taxon>Hypocreomycetidae</taxon>
        <taxon>Hypocreales</taxon>
        <taxon>Ophiocordycipitaceae</taxon>
        <taxon>Ophiocordyceps</taxon>
    </lineage>
</organism>
<evidence type="ECO:0000313" key="7">
    <source>
        <dbReference type="EMBL" id="QDH07230.1"/>
    </source>
</evidence>
<dbReference type="SMART" id="SM00465">
    <property type="entry name" value="GIYc"/>
    <property type="match status" value="1"/>
</dbReference>
<dbReference type="Pfam" id="PF01541">
    <property type="entry name" value="GIY-YIG"/>
    <property type="match status" value="1"/>
</dbReference>
<dbReference type="InterPro" id="IPR035901">
    <property type="entry name" value="GIY-YIG_endonuc_sf"/>
</dbReference>
<dbReference type="NCBIfam" id="TIGR01453">
    <property type="entry name" value="grpIintron_endo"/>
    <property type="match status" value="1"/>
</dbReference>
<reference evidence="7" key="2">
    <citation type="submission" date="2018-05" db="EMBL/GenBank/DDBJ databases">
        <authorList>
            <person name="Zhang Y."/>
        </authorList>
    </citation>
    <scope>NUCLEOTIDE SEQUENCE</scope>
</reference>
<evidence type="ECO:0000259" key="5">
    <source>
        <dbReference type="PROSITE" id="PS50164"/>
    </source>
</evidence>
<evidence type="ECO:0000256" key="4">
    <source>
        <dbReference type="ARBA" id="ARBA00022801"/>
    </source>
</evidence>
<evidence type="ECO:0000256" key="3">
    <source>
        <dbReference type="ARBA" id="ARBA00022759"/>
    </source>
</evidence>
<evidence type="ECO:0000256" key="1">
    <source>
        <dbReference type="ARBA" id="ARBA00010045"/>
    </source>
</evidence>
<dbReference type="RefSeq" id="YP_009364359.1">
    <property type="nucleotide sequence ID" value="NC_034659.1"/>
</dbReference>
<dbReference type="InterPro" id="IPR000305">
    <property type="entry name" value="GIY-YIG_endonuc"/>
</dbReference>
<dbReference type="InterPro" id="IPR010896">
    <property type="entry name" value="NUMOD1"/>
</dbReference>
<dbReference type="SUPFAM" id="SSF82771">
    <property type="entry name" value="GIY-YIG endonuclease"/>
    <property type="match status" value="1"/>
</dbReference>
<dbReference type="EMBL" id="KY622006">
    <property type="protein sequence ID" value="ARF03412.1"/>
    <property type="molecule type" value="Genomic_DNA"/>
</dbReference>
<dbReference type="SMART" id="SM00497">
    <property type="entry name" value="IENR1"/>
    <property type="match status" value="3"/>
</dbReference>
<sequence length="427" mass="48678">MNKLLNNLSFIKTYPSGMEEKLSLNTYIYTPKRFHCWIHCQIRIGFTSINLSNMGKKNIRTIYTSSEPEPVLIYTNPDEHKGLIAKQNKNKSGVYRWVHKDSRKSYIGSSSMLNERFRRYFNHSYLSSSKRGASLICKALLKYGYGGFRLEILEYCPSSILLTREQFYLEKFNPEYNILKVAGSNLGYKHSEASLKLMSLASKSRNESEEVLKFKREVMLGRKLTKDHLERMAKNNPFRVPIIISNSETGKREEFTSMAQGALFLGVHETTLKRYIINNKPYNGYTITRATSSLDSSSIYSLTNERQGVVLTNSVSGITKQFSTMKAAYQFLGISPRRLSNYLKNNESSFINGQVSTIKGFIITKLDSVERNGKAIEVTNIRTKEVTKYSSVSSAGLALGISSASISTYLSRKRTTPFRDIYLFKLI</sequence>
<dbReference type="EMBL" id="MH400233">
    <property type="protein sequence ID" value="QDH07230.1"/>
    <property type="molecule type" value="Genomic_DNA"/>
</dbReference>
<reference evidence="6" key="1">
    <citation type="submission" date="2017-02" db="EMBL/GenBank/DDBJ databases">
        <title>SMRT sequencing of the wild medicinal fungus Ophiocordyceps sinensis mitochondrial genome reveals phylogenetic relationship and depicts a genome-wide modification map.</title>
        <authorList>
            <person name="Liu D."/>
            <person name="Kang X."/>
            <person name="Hu L."/>
        </authorList>
    </citation>
    <scope>NUCLEOTIDE SEQUENCE</scope>
</reference>
<dbReference type="SMART" id="SM00496">
    <property type="entry name" value="IENR2"/>
    <property type="match status" value="3"/>
</dbReference>
<keyword evidence="4" id="KW-0378">Hydrolase</keyword>
<dbReference type="InterPro" id="IPR003611">
    <property type="entry name" value="NUMOD3"/>
</dbReference>
<dbReference type="Pfam" id="PF07453">
    <property type="entry name" value="NUMOD1"/>
    <property type="match status" value="1"/>
</dbReference>
<protein>
    <recommendedName>
        <fullName evidence="5">GIY-YIG domain-containing protein</fullName>
    </recommendedName>
</protein>
<evidence type="ECO:0000313" key="6">
    <source>
        <dbReference type="EMBL" id="ARF03412.1"/>
    </source>
</evidence>
<name>A0A1W5T0X3_9HYPO</name>
<comment type="similarity">
    <text evidence="1">To endonucleases of group I introns of fungi and phage.</text>
</comment>
<keyword evidence="3" id="KW-0255">Endonuclease</keyword>
<dbReference type="GeneID" id="32888745"/>
<dbReference type="Gene3D" id="3.40.1440.10">
    <property type="entry name" value="GIY-YIG endonuclease"/>
    <property type="match status" value="1"/>
</dbReference>
<keyword evidence="2" id="KW-0540">Nuclease</keyword>
<evidence type="ECO:0000256" key="2">
    <source>
        <dbReference type="ARBA" id="ARBA00022722"/>
    </source>
</evidence>